<evidence type="ECO:0000256" key="1">
    <source>
        <dbReference type="ARBA" id="ARBA00005142"/>
    </source>
</evidence>
<evidence type="ECO:0000256" key="3">
    <source>
        <dbReference type="ARBA" id="ARBA00012379"/>
    </source>
</evidence>
<dbReference type="Pfam" id="PF00692">
    <property type="entry name" value="dUTPase"/>
    <property type="match status" value="1"/>
</dbReference>
<dbReference type="CDD" id="cd07557">
    <property type="entry name" value="trimeric_dUTPase"/>
    <property type="match status" value="1"/>
</dbReference>
<dbReference type="InterPro" id="IPR029054">
    <property type="entry name" value="dUTPase-like"/>
</dbReference>
<evidence type="ECO:0000256" key="5">
    <source>
        <dbReference type="ARBA" id="ARBA00023080"/>
    </source>
</evidence>
<dbReference type="Pfam" id="PF00077">
    <property type="entry name" value="RVP"/>
    <property type="match status" value="1"/>
</dbReference>
<feature type="compositionally biased region" description="Polar residues" evidence="6">
    <location>
        <begin position="156"/>
        <end position="172"/>
    </location>
</feature>
<dbReference type="InterPro" id="IPR008181">
    <property type="entry name" value="dUTPase"/>
</dbReference>
<dbReference type="PANTHER" id="PTHR11241">
    <property type="entry name" value="DEOXYURIDINE 5'-TRIPHOSPHATE NUCLEOTIDOHYDROLASE"/>
    <property type="match status" value="1"/>
</dbReference>
<dbReference type="InterPro" id="IPR036157">
    <property type="entry name" value="dUTPase-like_sf"/>
</dbReference>
<gene>
    <name evidence="9" type="ORF">ZIOFF_040734</name>
</gene>
<dbReference type="Gene3D" id="2.40.70.10">
    <property type="entry name" value="Acid Proteases"/>
    <property type="match status" value="1"/>
</dbReference>
<comment type="similarity">
    <text evidence="2">Belongs to the dUTPase family.</text>
</comment>
<evidence type="ECO:0000259" key="7">
    <source>
        <dbReference type="Pfam" id="PF00077"/>
    </source>
</evidence>
<evidence type="ECO:0000256" key="2">
    <source>
        <dbReference type="ARBA" id="ARBA00006581"/>
    </source>
</evidence>
<evidence type="ECO:0000256" key="6">
    <source>
        <dbReference type="SAM" id="MobiDB-lite"/>
    </source>
</evidence>
<feature type="domain" description="dUTPase-like" evidence="8">
    <location>
        <begin position="31"/>
        <end position="157"/>
    </location>
</feature>
<dbReference type="InterPro" id="IPR033704">
    <property type="entry name" value="dUTPase_trimeric"/>
</dbReference>
<organism evidence="9 10">
    <name type="scientific">Zingiber officinale</name>
    <name type="common">Ginger</name>
    <name type="synonym">Amomum zingiber</name>
    <dbReference type="NCBI Taxonomy" id="94328"/>
    <lineage>
        <taxon>Eukaryota</taxon>
        <taxon>Viridiplantae</taxon>
        <taxon>Streptophyta</taxon>
        <taxon>Embryophyta</taxon>
        <taxon>Tracheophyta</taxon>
        <taxon>Spermatophyta</taxon>
        <taxon>Magnoliopsida</taxon>
        <taxon>Liliopsida</taxon>
        <taxon>Zingiberales</taxon>
        <taxon>Zingiberaceae</taxon>
        <taxon>Zingiber</taxon>
    </lineage>
</organism>
<sequence>MEITSPDNEILAMMTEEFMEALYVMKLDPNAILPERKIAGAARYDISPIHTYIIEAGERELISTGLAIAILEGYYGRIAPDSGVAWQKGIQIGAGVIDNDFRGEVKILVFNMIYGNRVLNQGEAIAQVILEKIATPEVVQLVELPKTIRGTGGFGSTTEQHMNPKNTVANPIDTSHVQIGTPEWENLMNKLVSLNSAPSTSQQQLHVLTTNEPAEWINPFYAEGDGYDSSNSSFYSAKFDTFNEQQMIAHMDLEEELELDYPIQKQSEGIFASSSVISKYNPPEDTMMGPPHAATSIMPENLFVLIGEPQGWQVQIDIPKEQYLYYYWGVEAVIAHPPPTPYDEKNLADEEIFRRGRKLTHELLEDLQQLPLSEKGKEQIVFLEEHSVLKATEGQYHQKRAVNRLYNMTVIFEIPNITSFSVNAILDTCATSCCIDKRSVPAQALEENSYTVLINGVNSKQSANWKLKGGQMLIGKNKFRIPFTYSFEMTMGEGNKMVLGCNFIRSMQGGVRIEGNSVTFYKNITSIATNQHAVAAIEELELDEMEYLDIEERVNFEHIDGKLNVFADTMVVLTEEGIGGSAQFPLLTEYKDLMHDTVKNILLPEEHQKRRRMKEIEDQAIQNASLAISELELIQQMEYDFNHKRHLGGETPP</sequence>
<dbReference type="GO" id="GO:0006226">
    <property type="term" value="P:dUMP biosynthetic process"/>
    <property type="evidence" value="ECO:0007669"/>
    <property type="project" value="UniProtKB-UniPathway"/>
</dbReference>
<dbReference type="UniPathway" id="UPA00610">
    <property type="reaction ID" value="UER00666"/>
</dbReference>
<dbReference type="GO" id="GO:0004170">
    <property type="term" value="F:dUTP diphosphatase activity"/>
    <property type="evidence" value="ECO:0007669"/>
    <property type="project" value="UniProtKB-EC"/>
</dbReference>
<dbReference type="InterPro" id="IPR018061">
    <property type="entry name" value="Retropepsins"/>
</dbReference>
<keyword evidence="5" id="KW-0546">Nucleotide metabolism</keyword>
<keyword evidence="4" id="KW-0378">Hydrolase</keyword>
<feature type="domain" description="Retropepsins" evidence="7">
    <location>
        <begin position="420"/>
        <end position="511"/>
    </location>
</feature>
<comment type="pathway">
    <text evidence="1">Pyrimidine metabolism; dUMP biosynthesis; dUMP from dCTP (dUTP route): step 2/2.</text>
</comment>
<protein>
    <recommendedName>
        <fullName evidence="3">dUTP diphosphatase</fullName>
        <ecNumber evidence="3">3.6.1.23</ecNumber>
    </recommendedName>
</protein>
<dbReference type="Proteomes" id="UP000734854">
    <property type="component" value="Unassembled WGS sequence"/>
</dbReference>
<evidence type="ECO:0000259" key="8">
    <source>
        <dbReference type="Pfam" id="PF00692"/>
    </source>
</evidence>
<dbReference type="SUPFAM" id="SSF51283">
    <property type="entry name" value="dUTPase-like"/>
    <property type="match status" value="1"/>
</dbReference>
<evidence type="ECO:0000313" key="9">
    <source>
        <dbReference type="EMBL" id="KAG6500876.1"/>
    </source>
</evidence>
<dbReference type="GO" id="GO:0046081">
    <property type="term" value="P:dUTP catabolic process"/>
    <property type="evidence" value="ECO:0007669"/>
    <property type="project" value="InterPro"/>
</dbReference>
<comment type="caution">
    <text evidence="9">The sequence shown here is derived from an EMBL/GenBank/DDBJ whole genome shotgun (WGS) entry which is preliminary data.</text>
</comment>
<reference evidence="9 10" key="1">
    <citation type="submission" date="2020-08" db="EMBL/GenBank/DDBJ databases">
        <title>Plant Genome Project.</title>
        <authorList>
            <person name="Zhang R.-G."/>
        </authorList>
    </citation>
    <scope>NUCLEOTIDE SEQUENCE [LARGE SCALE GENOMIC DNA]</scope>
    <source>
        <tissue evidence="9">Rhizome</tissue>
    </source>
</reference>
<keyword evidence="10" id="KW-1185">Reference proteome</keyword>
<feature type="region of interest" description="Disordered" evidence="6">
    <location>
        <begin position="153"/>
        <end position="172"/>
    </location>
</feature>
<name>A0A8J5L4T6_ZINOF</name>
<dbReference type="PANTHER" id="PTHR11241:SF0">
    <property type="entry name" value="DEOXYURIDINE 5'-TRIPHOSPHATE NUCLEOTIDOHYDROLASE"/>
    <property type="match status" value="1"/>
</dbReference>
<evidence type="ECO:0000313" key="10">
    <source>
        <dbReference type="Proteomes" id="UP000734854"/>
    </source>
</evidence>
<dbReference type="NCBIfam" id="TIGR00576">
    <property type="entry name" value="dut"/>
    <property type="match status" value="1"/>
</dbReference>
<dbReference type="EMBL" id="JACMSC010000011">
    <property type="protein sequence ID" value="KAG6500876.1"/>
    <property type="molecule type" value="Genomic_DNA"/>
</dbReference>
<proteinExistence type="inferred from homology"/>
<dbReference type="GO" id="GO:0000287">
    <property type="term" value="F:magnesium ion binding"/>
    <property type="evidence" value="ECO:0007669"/>
    <property type="project" value="InterPro"/>
</dbReference>
<evidence type="ECO:0000256" key="4">
    <source>
        <dbReference type="ARBA" id="ARBA00022801"/>
    </source>
</evidence>
<dbReference type="Gene3D" id="2.70.40.10">
    <property type="match status" value="1"/>
</dbReference>
<dbReference type="EC" id="3.6.1.23" evidence="3"/>
<accession>A0A8J5L4T6</accession>
<dbReference type="InterPro" id="IPR021109">
    <property type="entry name" value="Peptidase_aspartic_dom_sf"/>
</dbReference>
<dbReference type="AlphaFoldDB" id="A0A8J5L4T6"/>